<dbReference type="AlphaFoldDB" id="A0ABD6D5L6"/>
<dbReference type="GO" id="GO:0016787">
    <property type="term" value="F:hydrolase activity"/>
    <property type="evidence" value="ECO:0007669"/>
    <property type="project" value="UniProtKB-KW"/>
</dbReference>
<evidence type="ECO:0000259" key="1">
    <source>
        <dbReference type="SMART" id="SM00642"/>
    </source>
</evidence>
<name>A0ABD6D5L6_9EURY</name>
<dbReference type="InterPro" id="IPR013780">
    <property type="entry name" value="Glyco_hydro_b"/>
</dbReference>
<dbReference type="SMART" id="SM00642">
    <property type="entry name" value="Aamy"/>
    <property type="match status" value="1"/>
</dbReference>
<reference evidence="2 3" key="1">
    <citation type="journal article" date="2019" name="Int. J. Syst. Evol. Microbiol.">
        <title>The Global Catalogue of Microorganisms (GCM) 10K type strain sequencing project: providing services to taxonomists for standard genome sequencing and annotation.</title>
        <authorList>
            <consortium name="The Broad Institute Genomics Platform"/>
            <consortium name="The Broad Institute Genome Sequencing Center for Infectious Disease"/>
            <person name="Wu L."/>
            <person name="Ma J."/>
        </authorList>
    </citation>
    <scope>NUCLEOTIDE SEQUENCE [LARGE SCALE GENOMIC DNA]</scope>
    <source>
        <strain evidence="2 3">CGMCC 1.10593</strain>
    </source>
</reference>
<comment type="caution">
    <text evidence="2">The sequence shown here is derived from an EMBL/GenBank/DDBJ whole genome shotgun (WGS) entry which is preliminary data.</text>
</comment>
<dbReference type="Gene3D" id="2.60.40.10">
    <property type="entry name" value="Immunoglobulins"/>
    <property type="match status" value="1"/>
</dbReference>
<dbReference type="EMBL" id="JBHUDM010000001">
    <property type="protein sequence ID" value="MFD1640745.1"/>
    <property type="molecule type" value="Genomic_DNA"/>
</dbReference>
<dbReference type="SUPFAM" id="SSF51445">
    <property type="entry name" value="(Trans)glycosidases"/>
    <property type="match status" value="1"/>
</dbReference>
<gene>
    <name evidence="2" type="ORF">ACFSBW_02490</name>
</gene>
<dbReference type="RefSeq" id="WP_256394443.1">
    <property type="nucleotide sequence ID" value="NZ_JANHDJ010000001.1"/>
</dbReference>
<evidence type="ECO:0000313" key="3">
    <source>
        <dbReference type="Proteomes" id="UP001597052"/>
    </source>
</evidence>
<protein>
    <submittedName>
        <fullName evidence="2">Alpha-amylase family glycosyl hydrolase</fullName>
    </submittedName>
</protein>
<proteinExistence type="predicted"/>
<keyword evidence="2" id="KW-0378">Hydrolase</keyword>
<evidence type="ECO:0000313" key="2">
    <source>
        <dbReference type="EMBL" id="MFD1640745.1"/>
    </source>
</evidence>
<dbReference type="CDD" id="cd11313">
    <property type="entry name" value="AmyAc_arch_bac_AmyA"/>
    <property type="match status" value="1"/>
</dbReference>
<organism evidence="2 3">
    <name type="scientific">Halohasta litorea</name>
    <dbReference type="NCBI Taxonomy" id="869891"/>
    <lineage>
        <taxon>Archaea</taxon>
        <taxon>Methanobacteriati</taxon>
        <taxon>Methanobacteriota</taxon>
        <taxon>Stenosarchaea group</taxon>
        <taxon>Halobacteria</taxon>
        <taxon>Halobacteriales</taxon>
        <taxon>Haloferacaceae</taxon>
        <taxon>Halohasta</taxon>
    </lineage>
</organism>
<dbReference type="PANTHER" id="PTHR10357">
    <property type="entry name" value="ALPHA-AMYLASE FAMILY MEMBER"/>
    <property type="match status" value="1"/>
</dbReference>
<dbReference type="SUPFAM" id="SSF51011">
    <property type="entry name" value="Glycosyl hydrolase domain"/>
    <property type="match status" value="1"/>
</dbReference>
<dbReference type="InterPro" id="IPR017853">
    <property type="entry name" value="GH"/>
</dbReference>
<dbReference type="InterPro" id="IPR006047">
    <property type="entry name" value="GH13_cat_dom"/>
</dbReference>
<accession>A0ABD6D5L6</accession>
<feature type="domain" description="Glycosyl hydrolase family 13 catalytic" evidence="1">
    <location>
        <begin position="275"/>
        <end position="598"/>
    </location>
</feature>
<sequence length="720" mass="80174">MDAPGPPRFVAVGESVDLAPRSPAPDADYRWTLLESPADSSAAVDTGPVVEFAPDTPGHYRLELQTPEETHTQTVRAYPDERHPIRVELPFSDLSDSITEVDSMSVVGPFNEQVAGRTRPTRKDDRFVADLDLPPGTHPYAFCVNDDFTQQIHDAVTVPGPGRPRCRLDGEIRDDTLVVTATATAAPDTDHADTDLDVDFVVDDRDWLPDSVVEITDRELRVPVESVPDTLRIHAVAVGERRSVSDSLTIHNGESIAIERPNDPPEWAESPTVYEIFVRSFTGETLPTTFAEIERRVEYLQSLAVDCLWLTPVLASPTDHGYHITNYFETADDLGSREAFESLVETCHEADIRVVFDLVINHTSRDHSVYQLHAGGVDRYADYYNRVPKAWDGTGVDWAGDDAPEFYFNWQRIPNLNYGSLAVRRWMLDVVEEWADVVDGFRCDVAWGVPHGFWKEVRESVPDDFLLLDETIPRDPHYHEAEFQMHYDTALYGALRDIGHGNAPAEKLFEALDDAVWQGFPESAVHLRYIENHDEMRYLKECDEAALRAAAAATFTLPGAPMIYYGQERGMTEQRGPMKWYDGDAALTEFHRSLSTLRRAYPVLKAGGVERLPIHVAERRESAAADTDTPTDEPTGEIVAANGGGEAAGADRVAAFARDDGDDRLLVVLNFGDEPQAVSLPEAVGSTDLRTGSPLRKRYAEDQPDDTFLLVDDVVICRSA</sequence>
<dbReference type="Proteomes" id="UP001597052">
    <property type="component" value="Unassembled WGS sequence"/>
</dbReference>
<dbReference type="Gene3D" id="3.20.20.80">
    <property type="entry name" value="Glycosidases"/>
    <property type="match status" value="1"/>
</dbReference>
<keyword evidence="3" id="KW-1185">Reference proteome</keyword>
<dbReference type="Gene3D" id="2.60.40.1180">
    <property type="entry name" value="Golgi alpha-mannosidase II"/>
    <property type="match status" value="1"/>
</dbReference>
<dbReference type="InterPro" id="IPR013783">
    <property type="entry name" value="Ig-like_fold"/>
</dbReference>
<dbReference type="Pfam" id="PF00128">
    <property type="entry name" value="Alpha-amylase"/>
    <property type="match status" value="1"/>
</dbReference>